<keyword evidence="15" id="KW-1185">Reference proteome</keyword>
<organism evidence="14 15">
    <name type="scientific">Rhodococcus cercidiphylli</name>
    <dbReference type="NCBI Taxonomy" id="489916"/>
    <lineage>
        <taxon>Bacteria</taxon>
        <taxon>Bacillati</taxon>
        <taxon>Actinomycetota</taxon>
        <taxon>Actinomycetes</taxon>
        <taxon>Mycobacteriales</taxon>
        <taxon>Nocardiaceae</taxon>
        <taxon>Rhodococcus</taxon>
    </lineage>
</organism>
<comment type="cofactor">
    <cofactor evidence="11">
        <name>[4Fe-4S] cluster</name>
        <dbReference type="ChEBI" id="CHEBI:49883"/>
    </cofactor>
    <text evidence="11">Binds 1 [4Fe-4S] cluster per subunit. Following nitrosylation of the [4Fe-4S] cluster binds 1 [4Fe-8(NO)] cluster per subunit.</text>
</comment>
<feature type="binding site" evidence="11">
    <location>
        <position position="65"/>
    </location>
    <ligand>
        <name>[4Fe-4S] cluster</name>
        <dbReference type="ChEBI" id="CHEBI:49883"/>
    </ligand>
</feature>
<comment type="PTM">
    <text evidence="11">Upon Fe-S cluster removal intramolecular disulfide bonds are formed.</text>
</comment>
<keyword evidence="7 11" id="KW-0805">Transcription regulation</keyword>
<evidence type="ECO:0000256" key="4">
    <source>
        <dbReference type="ARBA" id="ARBA00022723"/>
    </source>
</evidence>
<comment type="similarity">
    <text evidence="2 11">Belongs to the WhiB family.</text>
</comment>
<keyword evidence="10 11" id="KW-0804">Transcription</keyword>
<evidence type="ECO:0000256" key="9">
    <source>
        <dbReference type="ARBA" id="ARBA00023157"/>
    </source>
</evidence>
<evidence type="ECO:0000256" key="5">
    <source>
        <dbReference type="ARBA" id="ARBA00023004"/>
    </source>
</evidence>
<reference evidence="14 15" key="1">
    <citation type="submission" date="2023-10" db="EMBL/GenBank/DDBJ databases">
        <title>Development of a sustainable strategy for remediation of hydrocarbon-contaminated territories based on the waste exchange concept.</title>
        <authorList>
            <person name="Krivoruchko A."/>
        </authorList>
    </citation>
    <scope>NUCLEOTIDE SEQUENCE [LARGE SCALE GENOMIC DNA]</scope>
    <source>
        <strain evidence="14 15">IEGM 1322</strain>
    </source>
</reference>
<comment type="caution">
    <text evidence="14">The sequence shown here is derived from an EMBL/GenBank/DDBJ whole genome shotgun (WGS) entry which is preliminary data.</text>
</comment>
<dbReference type="InterPro" id="IPR034768">
    <property type="entry name" value="4FE4S_WBL"/>
</dbReference>
<keyword evidence="9 11" id="KW-1015">Disulfide bond</keyword>
<feature type="binding site" evidence="11">
    <location>
        <position position="56"/>
    </location>
    <ligand>
        <name>[4Fe-4S] cluster</name>
        <dbReference type="ChEBI" id="CHEBI:49883"/>
    </ligand>
</feature>
<evidence type="ECO:0000259" key="13">
    <source>
        <dbReference type="PROSITE" id="PS51674"/>
    </source>
</evidence>
<feature type="region of interest" description="Disordered" evidence="12">
    <location>
        <begin position="90"/>
        <end position="140"/>
    </location>
</feature>
<dbReference type="InterPro" id="IPR003482">
    <property type="entry name" value="Whib"/>
</dbReference>
<dbReference type="HAMAP" id="MF_01479">
    <property type="entry name" value="WhiB"/>
    <property type="match status" value="1"/>
</dbReference>
<dbReference type="Pfam" id="PF02467">
    <property type="entry name" value="Whib"/>
    <property type="match status" value="1"/>
</dbReference>
<evidence type="ECO:0000256" key="10">
    <source>
        <dbReference type="ARBA" id="ARBA00023163"/>
    </source>
</evidence>
<keyword evidence="6 11" id="KW-0411">Iron-sulfur</keyword>
<gene>
    <name evidence="11" type="primary">whiB</name>
    <name evidence="14" type="ORF">R3P95_06065</name>
</gene>
<name>A0ABU4AV40_9NOCA</name>
<evidence type="ECO:0000256" key="3">
    <source>
        <dbReference type="ARBA" id="ARBA00022485"/>
    </source>
</evidence>
<evidence type="ECO:0000256" key="12">
    <source>
        <dbReference type="SAM" id="MobiDB-lite"/>
    </source>
</evidence>
<sequence>MRNDFGVIALPRPTADVWDWQLKAGCRDHSTRTFFPPHGLRGRSRARAEDAAKRICQPCPVRDQCLRYALESGEPYGVWGGLTPIERFRVRSPSQSASPVERAEEPNTQSQGVRPFAPHSIGMPRRPYLRPARDRSAVQR</sequence>
<proteinExistence type="inferred from homology"/>
<keyword evidence="8 11" id="KW-0238">DNA-binding</keyword>
<evidence type="ECO:0000256" key="2">
    <source>
        <dbReference type="ARBA" id="ARBA00006597"/>
    </source>
</evidence>
<dbReference type="PROSITE" id="PS51674">
    <property type="entry name" value="4FE4S_WBL"/>
    <property type="match status" value="1"/>
</dbReference>
<evidence type="ECO:0000256" key="6">
    <source>
        <dbReference type="ARBA" id="ARBA00023014"/>
    </source>
</evidence>
<evidence type="ECO:0000256" key="8">
    <source>
        <dbReference type="ARBA" id="ARBA00023125"/>
    </source>
</evidence>
<feature type="compositionally biased region" description="Basic and acidic residues" evidence="12">
    <location>
        <begin position="131"/>
        <end position="140"/>
    </location>
</feature>
<keyword evidence="11" id="KW-0963">Cytoplasm</keyword>
<accession>A0ABU4AV40</accession>
<evidence type="ECO:0000313" key="15">
    <source>
        <dbReference type="Proteomes" id="UP001185899"/>
    </source>
</evidence>
<evidence type="ECO:0000256" key="11">
    <source>
        <dbReference type="HAMAP-Rule" id="MF_01479"/>
    </source>
</evidence>
<keyword evidence="5 11" id="KW-0408">Iron</keyword>
<protein>
    <recommendedName>
        <fullName evidence="11">Transcriptional regulator WhiB</fullName>
    </recommendedName>
</protein>
<dbReference type="RefSeq" id="WP_317547681.1">
    <property type="nucleotide sequence ID" value="NZ_JAWLKE010000002.1"/>
</dbReference>
<evidence type="ECO:0000256" key="1">
    <source>
        <dbReference type="ARBA" id="ARBA00004496"/>
    </source>
</evidence>
<feature type="binding site" evidence="11">
    <location>
        <position position="59"/>
    </location>
    <ligand>
        <name>[4Fe-4S] cluster</name>
        <dbReference type="ChEBI" id="CHEBI:49883"/>
    </ligand>
</feature>
<keyword evidence="3 11" id="KW-0004">4Fe-4S</keyword>
<keyword evidence="4 11" id="KW-0479">Metal-binding</keyword>
<feature type="binding site" evidence="11">
    <location>
        <position position="26"/>
    </location>
    <ligand>
        <name>[4Fe-4S] cluster</name>
        <dbReference type="ChEBI" id="CHEBI:49883"/>
    </ligand>
</feature>
<dbReference type="PANTHER" id="PTHR38839">
    <property type="entry name" value="TRANSCRIPTIONAL REGULATOR WHID-RELATED"/>
    <property type="match status" value="1"/>
</dbReference>
<comment type="function">
    <text evidence="11">Acts as a transcriptional regulator. Probably redox-responsive. The apo- but not holo-form probably binds DNA.</text>
</comment>
<evidence type="ECO:0000313" key="14">
    <source>
        <dbReference type="EMBL" id="MDV6230109.1"/>
    </source>
</evidence>
<dbReference type="EMBL" id="JAWLKE010000002">
    <property type="protein sequence ID" value="MDV6230109.1"/>
    <property type="molecule type" value="Genomic_DNA"/>
</dbReference>
<dbReference type="Proteomes" id="UP001185899">
    <property type="component" value="Unassembled WGS sequence"/>
</dbReference>
<feature type="domain" description="4Fe-4S Wbl-type" evidence="13">
    <location>
        <begin position="25"/>
        <end position="89"/>
    </location>
</feature>
<comment type="subcellular location">
    <subcellularLocation>
        <location evidence="1 11">Cytoplasm</location>
    </subcellularLocation>
</comment>
<comment type="PTM">
    <text evidence="11">The Fe-S cluster can be nitrosylated by nitric oxide (NO).</text>
</comment>
<evidence type="ECO:0000256" key="7">
    <source>
        <dbReference type="ARBA" id="ARBA00023015"/>
    </source>
</evidence>